<comment type="subcellular location">
    <subcellularLocation>
        <location evidence="1">Cell envelope</location>
    </subcellularLocation>
</comment>
<dbReference type="Pfam" id="PF08534">
    <property type="entry name" value="Redoxin"/>
    <property type="match status" value="1"/>
</dbReference>
<dbReference type="Gene3D" id="3.40.30.10">
    <property type="entry name" value="Glutaredoxin"/>
    <property type="match status" value="1"/>
</dbReference>
<dbReference type="PROSITE" id="PS51352">
    <property type="entry name" value="THIOREDOXIN_2"/>
    <property type="match status" value="1"/>
</dbReference>
<dbReference type="InterPro" id="IPR025380">
    <property type="entry name" value="DUF4369"/>
</dbReference>
<dbReference type="KEGG" id="pex:IZT61_00090"/>
<dbReference type="GO" id="GO:0030313">
    <property type="term" value="C:cell envelope"/>
    <property type="evidence" value="ECO:0007669"/>
    <property type="project" value="UniProtKB-SubCell"/>
</dbReference>
<keyword evidence="3" id="KW-1015">Disulfide bond</keyword>
<sequence>MYLKYFFCITLVLITFAFNLRQDSYSITGDIKNIPDGFKIALYEEGETTSPLETKTIKNGHFEFSNSLKKSPLKLALVLLDKNSKKTSATTCKIWAGTSPVVVSGEGVKAAEWFVRGDVKEQSVLNEIQQIKAVTENSEKKDSLIFEVIKQHPVYSGTLNELSSIAYRAFRSKSESVSKKEIISLFNRLEVDSAYQQSREYKRLAVDVKYGLNYVSKGKKMVNVTAYDVDNKKYELEQLKGKYILLDFWYAHCSPCKRAFPKIKKFQEENKDLVTVVGINTMTREKDLEDWKKVSKEYAISWLNLTDDKRNPVPINLIYNVPAYPTYILIGPDGIVLDNWMGGNEKTFTAKIREHIKGVKLD</sequence>
<dbReference type="EMBL" id="CP064939">
    <property type="protein sequence ID" value="QPH39720.1"/>
    <property type="molecule type" value="Genomic_DNA"/>
</dbReference>
<dbReference type="InterPro" id="IPR050553">
    <property type="entry name" value="Thioredoxin_ResA/DsbE_sf"/>
</dbReference>
<keyword evidence="7" id="KW-1185">Reference proteome</keyword>
<dbReference type="Pfam" id="PF14289">
    <property type="entry name" value="DUF4369"/>
    <property type="match status" value="1"/>
</dbReference>
<dbReference type="RefSeq" id="WP_196099186.1">
    <property type="nucleotide sequence ID" value="NZ_CP064939.1"/>
</dbReference>
<dbReference type="InterPro" id="IPR036249">
    <property type="entry name" value="Thioredoxin-like_sf"/>
</dbReference>
<dbReference type="InterPro" id="IPR013740">
    <property type="entry name" value="Redoxin"/>
</dbReference>
<evidence type="ECO:0000313" key="7">
    <source>
        <dbReference type="Proteomes" id="UP000594759"/>
    </source>
</evidence>
<evidence type="ECO:0000313" key="6">
    <source>
        <dbReference type="EMBL" id="QPH39720.1"/>
    </source>
</evidence>
<evidence type="ECO:0000256" key="3">
    <source>
        <dbReference type="ARBA" id="ARBA00023157"/>
    </source>
</evidence>
<keyword evidence="2" id="KW-0201">Cytochrome c-type biogenesis</keyword>
<proteinExistence type="predicted"/>
<accession>A0A7S9KZK3</accession>
<evidence type="ECO:0000256" key="4">
    <source>
        <dbReference type="ARBA" id="ARBA00023284"/>
    </source>
</evidence>
<feature type="domain" description="Thioredoxin" evidence="5">
    <location>
        <begin position="215"/>
        <end position="357"/>
    </location>
</feature>
<protein>
    <submittedName>
        <fullName evidence="6">AhpC/TSA family protein</fullName>
    </submittedName>
</protein>
<name>A0A7S9KZK3_9SPHI</name>
<dbReference type="Proteomes" id="UP000594759">
    <property type="component" value="Chromosome"/>
</dbReference>
<organism evidence="6 7">
    <name type="scientific">Pedobacter endophyticus</name>
    <dbReference type="NCBI Taxonomy" id="2789740"/>
    <lineage>
        <taxon>Bacteria</taxon>
        <taxon>Pseudomonadati</taxon>
        <taxon>Bacteroidota</taxon>
        <taxon>Sphingobacteriia</taxon>
        <taxon>Sphingobacteriales</taxon>
        <taxon>Sphingobacteriaceae</taxon>
        <taxon>Pedobacter</taxon>
    </lineage>
</organism>
<dbReference type="PANTHER" id="PTHR42852:SF6">
    <property type="entry name" value="THIOL:DISULFIDE INTERCHANGE PROTEIN DSBE"/>
    <property type="match status" value="1"/>
</dbReference>
<gene>
    <name evidence="6" type="ORF">IZT61_00090</name>
</gene>
<evidence type="ECO:0000256" key="2">
    <source>
        <dbReference type="ARBA" id="ARBA00022748"/>
    </source>
</evidence>
<evidence type="ECO:0000259" key="5">
    <source>
        <dbReference type="PROSITE" id="PS51352"/>
    </source>
</evidence>
<dbReference type="CDD" id="cd02966">
    <property type="entry name" value="TlpA_like_family"/>
    <property type="match status" value="1"/>
</dbReference>
<dbReference type="GO" id="GO:0017004">
    <property type="term" value="P:cytochrome complex assembly"/>
    <property type="evidence" value="ECO:0007669"/>
    <property type="project" value="UniProtKB-KW"/>
</dbReference>
<keyword evidence="4" id="KW-0676">Redox-active center</keyword>
<evidence type="ECO:0000256" key="1">
    <source>
        <dbReference type="ARBA" id="ARBA00004196"/>
    </source>
</evidence>
<dbReference type="InterPro" id="IPR013766">
    <property type="entry name" value="Thioredoxin_domain"/>
</dbReference>
<dbReference type="SUPFAM" id="SSF52833">
    <property type="entry name" value="Thioredoxin-like"/>
    <property type="match status" value="1"/>
</dbReference>
<dbReference type="PANTHER" id="PTHR42852">
    <property type="entry name" value="THIOL:DISULFIDE INTERCHANGE PROTEIN DSBE"/>
    <property type="match status" value="1"/>
</dbReference>
<dbReference type="AlphaFoldDB" id="A0A7S9KZK3"/>
<reference evidence="6 7" key="1">
    <citation type="submission" date="2020-11" db="EMBL/GenBank/DDBJ databases">
        <title>Pedobacter endophytica, an endophytic bacteria isolated form Carex pumila.</title>
        <authorList>
            <person name="Peng Y."/>
            <person name="Jiang L."/>
            <person name="Lee J."/>
        </authorList>
    </citation>
    <scope>NUCLEOTIDE SEQUENCE [LARGE SCALE GENOMIC DNA]</scope>
    <source>
        <strain evidence="6 7">JBR3-12</strain>
    </source>
</reference>